<feature type="transmembrane region" description="Helical" evidence="5">
    <location>
        <begin position="145"/>
        <end position="168"/>
    </location>
</feature>
<feature type="transmembrane region" description="Helical" evidence="5">
    <location>
        <begin position="95"/>
        <end position="118"/>
    </location>
</feature>
<name>A0AAE3HK94_9FIRM</name>
<dbReference type="PANTHER" id="PTHR30249">
    <property type="entry name" value="PUTATIVE SEROTONIN TRANSPORTER"/>
    <property type="match status" value="1"/>
</dbReference>
<feature type="transmembrane region" description="Helical" evidence="5">
    <location>
        <begin position="180"/>
        <end position="199"/>
    </location>
</feature>
<feature type="transmembrane region" description="Helical" evidence="5">
    <location>
        <begin position="66"/>
        <end position="83"/>
    </location>
</feature>
<evidence type="ECO:0000256" key="3">
    <source>
        <dbReference type="ARBA" id="ARBA00022989"/>
    </source>
</evidence>
<reference evidence="6" key="1">
    <citation type="submission" date="2022-07" db="EMBL/GenBank/DDBJ databases">
        <title>Enhanced cultured diversity of the mouse gut microbiota enables custom-made synthetic communities.</title>
        <authorList>
            <person name="Afrizal A."/>
        </authorList>
    </citation>
    <scope>NUCLEOTIDE SEQUENCE</scope>
    <source>
        <strain evidence="6">DSM 28593</strain>
    </source>
</reference>
<evidence type="ECO:0000256" key="5">
    <source>
        <dbReference type="SAM" id="Phobius"/>
    </source>
</evidence>
<feature type="transmembrane region" description="Helical" evidence="5">
    <location>
        <begin position="211"/>
        <end position="231"/>
    </location>
</feature>
<evidence type="ECO:0000256" key="4">
    <source>
        <dbReference type="ARBA" id="ARBA00023136"/>
    </source>
</evidence>
<evidence type="ECO:0000256" key="1">
    <source>
        <dbReference type="ARBA" id="ARBA00004141"/>
    </source>
</evidence>
<comment type="caution">
    <text evidence="6">The sequence shown here is derived from an EMBL/GenBank/DDBJ whole genome shotgun (WGS) entry which is preliminary data.</text>
</comment>
<evidence type="ECO:0000256" key="2">
    <source>
        <dbReference type="ARBA" id="ARBA00022692"/>
    </source>
</evidence>
<feature type="transmembrane region" description="Helical" evidence="5">
    <location>
        <begin position="34"/>
        <end position="54"/>
    </location>
</feature>
<dbReference type="InterPro" id="IPR007300">
    <property type="entry name" value="CidB/LrgB"/>
</dbReference>
<dbReference type="Pfam" id="PF04172">
    <property type="entry name" value="LrgB"/>
    <property type="match status" value="1"/>
</dbReference>
<feature type="transmembrane region" description="Helical" evidence="5">
    <location>
        <begin position="6"/>
        <end position="27"/>
    </location>
</feature>
<protein>
    <submittedName>
        <fullName evidence="6">LrgB family protein</fullName>
    </submittedName>
</protein>
<dbReference type="RefSeq" id="WP_257533516.1">
    <property type="nucleotide sequence ID" value="NZ_JANKAS010000026.1"/>
</dbReference>
<dbReference type="GO" id="GO:0016020">
    <property type="term" value="C:membrane"/>
    <property type="evidence" value="ECO:0007669"/>
    <property type="project" value="UniProtKB-SubCell"/>
</dbReference>
<accession>A0AAE3HK94</accession>
<comment type="subcellular location">
    <subcellularLocation>
        <location evidence="1">Membrane</location>
        <topology evidence="1">Multi-pass membrane protein</topology>
    </subcellularLocation>
</comment>
<keyword evidence="2 5" id="KW-0812">Transmembrane</keyword>
<keyword evidence="4 5" id="KW-0472">Membrane</keyword>
<dbReference type="PANTHER" id="PTHR30249:SF0">
    <property type="entry name" value="PLASTIDAL GLYCOLATE_GLYCERATE TRANSLOCATOR 1, CHLOROPLASTIC"/>
    <property type="match status" value="1"/>
</dbReference>
<evidence type="ECO:0000313" key="6">
    <source>
        <dbReference type="EMBL" id="MCR1900293.1"/>
    </source>
</evidence>
<gene>
    <name evidence="6" type="ORF">NSA47_15115</name>
</gene>
<keyword evidence="7" id="KW-1185">Reference proteome</keyword>
<evidence type="ECO:0000313" key="7">
    <source>
        <dbReference type="Proteomes" id="UP001205748"/>
    </source>
</evidence>
<organism evidence="6 7">
    <name type="scientific">Irregularibacter muris</name>
    <dbReference type="NCBI Taxonomy" id="1796619"/>
    <lineage>
        <taxon>Bacteria</taxon>
        <taxon>Bacillati</taxon>
        <taxon>Bacillota</taxon>
        <taxon>Clostridia</taxon>
        <taxon>Eubacteriales</taxon>
        <taxon>Eubacteriaceae</taxon>
        <taxon>Irregularibacter</taxon>
    </lineage>
</organism>
<sequence>MLNILQSSPVFGLVITLVVFGLSYKLYDKYKMTMLHPTVITLTVLILLLMYSGIDYKDYYENGGNIIHFLLAPATIVLALPLFRQWEILKINFFPIVVGIMAGSVTGALSVFFLGKIFGLDKIINISLLSKSVTTPIAVEITESIGGIASITILGVMVAGSVGAILGPKLLKFFRVKNDIAAGVAMGTASHGFGTARALEEGEVQGAMAGLAIGLMGLFTAIAVPLILGIVMK</sequence>
<dbReference type="Proteomes" id="UP001205748">
    <property type="component" value="Unassembled WGS sequence"/>
</dbReference>
<dbReference type="EMBL" id="JANKAS010000026">
    <property type="protein sequence ID" value="MCR1900293.1"/>
    <property type="molecule type" value="Genomic_DNA"/>
</dbReference>
<dbReference type="AlphaFoldDB" id="A0AAE3HK94"/>
<keyword evidence="3 5" id="KW-1133">Transmembrane helix</keyword>
<proteinExistence type="predicted"/>